<evidence type="ECO:0000256" key="4">
    <source>
        <dbReference type="ARBA" id="ARBA00022801"/>
    </source>
</evidence>
<dbReference type="OrthoDB" id="6192129at2"/>
<dbReference type="GO" id="GO:0008233">
    <property type="term" value="F:peptidase activity"/>
    <property type="evidence" value="ECO:0007669"/>
    <property type="project" value="UniProtKB-KW"/>
</dbReference>
<dbReference type="GO" id="GO:0006508">
    <property type="term" value="P:proteolysis"/>
    <property type="evidence" value="ECO:0007669"/>
    <property type="project" value="UniProtKB-KW"/>
</dbReference>
<gene>
    <name evidence="9" type="ORF">RU08_06325</name>
</gene>
<dbReference type="InterPro" id="IPR003738">
    <property type="entry name" value="SRAP"/>
</dbReference>
<dbReference type="EC" id="3.4.-.-" evidence="8"/>
<evidence type="ECO:0000313" key="10">
    <source>
        <dbReference type="Proteomes" id="UP000032068"/>
    </source>
</evidence>
<name>A0A0D0JCC5_9PSED</name>
<dbReference type="GO" id="GO:0106300">
    <property type="term" value="P:protein-DNA covalent cross-linking repair"/>
    <property type="evidence" value="ECO:0007669"/>
    <property type="project" value="InterPro"/>
</dbReference>
<accession>A0A0D0JCC5</accession>
<keyword evidence="4 8" id="KW-0378">Hydrolase</keyword>
<dbReference type="InterPro" id="IPR036590">
    <property type="entry name" value="SRAP-like"/>
</dbReference>
<comment type="similarity">
    <text evidence="1 8">Belongs to the SOS response-associated peptidase family.</text>
</comment>
<evidence type="ECO:0000256" key="1">
    <source>
        <dbReference type="ARBA" id="ARBA00008136"/>
    </source>
</evidence>
<organism evidence="9 10">
    <name type="scientific">Pseudomonas fulva</name>
    <dbReference type="NCBI Taxonomy" id="47880"/>
    <lineage>
        <taxon>Bacteria</taxon>
        <taxon>Pseudomonadati</taxon>
        <taxon>Pseudomonadota</taxon>
        <taxon>Gammaproteobacteria</taxon>
        <taxon>Pseudomonadales</taxon>
        <taxon>Pseudomonadaceae</taxon>
        <taxon>Pseudomonas</taxon>
    </lineage>
</organism>
<keyword evidence="7" id="KW-0456">Lyase</keyword>
<dbReference type="PANTHER" id="PTHR13604:SF0">
    <property type="entry name" value="ABASIC SITE PROCESSING PROTEIN HMCES"/>
    <property type="match status" value="1"/>
</dbReference>
<dbReference type="AlphaFoldDB" id="A0A0D0JCC5"/>
<keyword evidence="2 8" id="KW-0645">Protease</keyword>
<sequence>MCGRFTQYRTVDEYAKALQLGLLEGDWSNHPLERYNVAPQSRVMVLHQNEHGTHALPVRWGYAPHWADGKRPAATCARIETASTSRFWGAIWKKGRVIVPSDGWYEWKKHPIDKKLKQPYLIRLKSKEPMFFAAIADLPSTAHEDGGFALITAASDVGMIDIHDRRPVVLRPDVAREWLEHGLLPELAEDLARHHETPVTEFEWFPVGKAVGNVNNHGVELIQEISNPLL</sequence>
<dbReference type="Proteomes" id="UP000032068">
    <property type="component" value="Unassembled WGS sequence"/>
</dbReference>
<dbReference type="GO" id="GO:0016829">
    <property type="term" value="F:lyase activity"/>
    <property type="evidence" value="ECO:0007669"/>
    <property type="project" value="UniProtKB-KW"/>
</dbReference>
<keyword evidence="3" id="KW-0227">DNA damage</keyword>
<proteinExistence type="inferred from homology"/>
<dbReference type="Pfam" id="PF02586">
    <property type="entry name" value="SRAP"/>
    <property type="match status" value="1"/>
</dbReference>
<evidence type="ECO:0000256" key="2">
    <source>
        <dbReference type="ARBA" id="ARBA00022670"/>
    </source>
</evidence>
<dbReference type="EMBL" id="JXQW01000012">
    <property type="protein sequence ID" value="KIQ03545.1"/>
    <property type="molecule type" value="Genomic_DNA"/>
</dbReference>
<evidence type="ECO:0000256" key="6">
    <source>
        <dbReference type="ARBA" id="ARBA00023125"/>
    </source>
</evidence>
<protein>
    <recommendedName>
        <fullName evidence="8">Abasic site processing protein</fullName>
        <ecNumber evidence="8">3.4.-.-</ecNumber>
    </recommendedName>
</protein>
<dbReference type="SUPFAM" id="SSF143081">
    <property type="entry name" value="BB1717-like"/>
    <property type="match status" value="1"/>
</dbReference>
<dbReference type="RefSeq" id="WP_042552956.1">
    <property type="nucleotide sequence ID" value="NZ_JXQW01000012.1"/>
</dbReference>
<evidence type="ECO:0000256" key="3">
    <source>
        <dbReference type="ARBA" id="ARBA00022763"/>
    </source>
</evidence>
<reference evidence="9 10" key="1">
    <citation type="submission" date="2014-12" db="EMBL/GenBank/DDBJ databases">
        <title>16Stimator: statistical estimation of ribosomal gene copy numbers from draft genome assemblies.</title>
        <authorList>
            <person name="Perisin M.A."/>
            <person name="Vetter M."/>
            <person name="Gilbert J.A."/>
            <person name="Bergelson J."/>
        </authorList>
    </citation>
    <scope>NUCLEOTIDE SEQUENCE [LARGE SCALE GENOMIC DNA]</scope>
    <source>
        <strain evidence="9 10">MEJ086</strain>
    </source>
</reference>
<keyword evidence="6" id="KW-0238">DNA-binding</keyword>
<dbReference type="Gene3D" id="3.90.1680.10">
    <property type="entry name" value="SOS response associated peptidase-like"/>
    <property type="match status" value="1"/>
</dbReference>
<dbReference type="GO" id="GO:0003697">
    <property type="term" value="F:single-stranded DNA binding"/>
    <property type="evidence" value="ECO:0007669"/>
    <property type="project" value="InterPro"/>
</dbReference>
<evidence type="ECO:0000256" key="8">
    <source>
        <dbReference type="RuleBase" id="RU364100"/>
    </source>
</evidence>
<comment type="caution">
    <text evidence="9">The sequence shown here is derived from an EMBL/GenBank/DDBJ whole genome shotgun (WGS) entry which is preliminary data.</text>
</comment>
<evidence type="ECO:0000313" key="9">
    <source>
        <dbReference type="EMBL" id="KIQ03545.1"/>
    </source>
</evidence>
<keyword evidence="5" id="KW-0190">Covalent protein-DNA linkage</keyword>
<evidence type="ECO:0000256" key="7">
    <source>
        <dbReference type="ARBA" id="ARBA00023239"/>
    </source>
</evidence>
<evidence type="ECO:0000256" key="5">
    <source>
        <dbReference type="ARBA" id="ARBA00023124"/>
    </source>
</evidence>
<dbReference type="PANTHER" id="PTHR13604">
    <property type="entry name" value="DC12-RELATED"/>
    <property type="match status" value="1"/>
</dbReference>